<feature type="region of interest" description="Disordered" evidence="1">
    <location>
        <begin position="2117"/>
        <end position="2136"/>
    </location>
</feature>
<evidence type="ECO:0000259" key="3">
    <source>
        <dbReference type="Pfam" id="PF18962"/>
    </source>
</evidence>
<dbReference type="InterPro" id="IPR026444">
    <property type="entry name" value="Secre_tail"/>
</dbReference>
<feature type="compositionally biased region" description="Polar residues" evidence="1">
    <location>
        <begin position="2118"/>
        <end position="2132"/>
    </location>
</feature>
<keyword evidence="5" id="KW-1185">Reference proteome</keyword>
<dbReference type="RefSeq" id="WP_002692933.1">
    <property type="nucleotide sequence ID" value="NZ_AAWS01000001.1"/>
</dbReference>
<organism evidence="4 5">
    <name type="scientific">Microscilla marina ATCC 23134</name>
    <dbReference type="NCBI Taxonomy" id="313606"/>
    <lineage>
        <taxon>Bacteria</taxon>
        <taxon>Pseudomonadati</taxon>
        <taxon>Bacteroidota</taxon>
        <taxon>Cytophagia</taxon>
        <taxon>Cytophagales</taxon>
        <taxon>Microscillaceae</taxon>
        <taxon>Microscilla</taxon>
    </lineage>
</organism>
<feature type="signal peptide" evidence="2">
    <location>
        <begin position="1"/>
        <end position="25"/>
    </location>
</feature>
<reference evidence="4 5" key="1">
    <citation type="submission" date="2007-01" db="EMBL/GenBank/DDBJ databases">
        <authorList>
            <person name="Haygood M."/>
            <person name="Podell S."/>
            <person name="Anderson C."/>
            <person name="Hopkinson B."/>
            <person name="Roe K."/>
            <person name="Barbeau K."/>
            <person name="Gaasterland T."/>
            <person name="Ferriera S."/>
            <person name="Johnson J."/>
            <person name="Kravitz S."/>
            <person name="Beeson K."/>
            <person name="Sutton G."/>
            <person name="Rogers Y.-H."/>
            <person name="Friedman R."/>
            <person name="Frazier M."/>
            <person name="Venter J.C."/>
        </authorList>
    </citation>
    <scope>NUCLEOTIDE SEQUENCE [LARGE SCALE GENOMIC DNA]</scope>
    <source>
        <strain evidence="4 5">ATCC 23134</strain>
    </source>
</reference>
<evidence type="ECO:0000313" key="4">
    <source>
        <dbReference type="EMBL" id="EAY32026.1"/>
    </source>
</evidence>
<dbReference type="Proteomes" id="UP000004095">
    <property type="component" value="Unassembled WGS sequence"/>
</dbReference>
<evidence type="ECO:0000256" key="1">
    <source>
        <dbReference type="SAM" id="MobiDB-lite"/>
    </source>
</evidence>
<proteinExistence type="predicted"/>
<feature type="chain" id="PRO_5002641346" description="Secretion system C-terminal sorting domain-containing protein" evidence="2">
    <location>
        <begin position="26"/>
        <end position="2914"/>
    </location>
</feature>
<keyword evidence="2" id="KW-0732">Signal</keyword>
<comment type="caution">
    <text evidence="4">The sequence shown here is derived from an EMBL/GenBank/DDBJ whole genome shotgun (WGS) entry which is preliminary data.</text>
</comment>
<feature type="domain" description="Secretion system C-terminal sorting" evidence="3">
    <location>
        <begin position="2832"/>
        <end position="2912"/>
    </location>
</feature>
<dbReference type="InterPro" id="IPR013783">
    <property type="entry name" value="Ig-like_fold"/>
</dbReference>
<dbReference type="NCBIfam" id="TIGR04183">
    <property type="entry name" value="Por_Secre_tail"/>
    <property type="match status" value="1"/>
</dbReference>
<dbReference type="Pfam" id="PF18962">
    <property type="entry name" value="Por_Secre_tail"/>
    <property type="match status" value="1"/>
</dbReference>
<sequence>MNFQRFIKVLKVFAITFLFIPQIKAQVVATWNPGAGAMAGGFYTDLKEKNWYNPANWSWTVSGGAADPTHASVPDNGIPDINTEVVIPGGTAVCWIPPNNANYCIDAITNANAPAVGNAPCSGNFVQATDPLAASITINGGALYNEAGSGVGSPSSLQVAGNVTINNGGGTEGVLMLETPVTKIDGDLDITNNGHFVIVNGQVQVELQKNINIDGTITKLQTSSTGIFTINFVGASDSYITGNNNSNVSSASAALAPYLNFNRFTSGAFDNILVNKSVSKGNDFFVRNTDGGMPILSGVVDGSGNLILASTGNFTINKGTVEVKNATTSHQTFNGSDGWSWRINDPDINIRGKLFIANADVGTVSYKGASLDLWHGGLANKEDLTMHLGGSLEDLNVYYPSETNDGESRGGLYIGSISPSAYTNQSRPIIVFNGQISQDIRGLNGNGTSDQLQNFANNASEGVGLAMPNVIYNPANATSRLTINVSNNLRILGHLLITQGTFSLNSRKLLFGDKVSVAQSNTNITSYNYGDEINVYGKFELSPNSILKMSTGGTSYGTILRVRKGGSIESLGTANQNVNITRDGTPGKYYRIAAYSGSTVRIVYTLFELITGSNTGYALPGTGVGTDNNTGGTHSNGGFKCYTGSVLATDIDHDNDATTNPVTSFSYCTMNTGGFYLSFITINTGQTIQIEKISFGDTGGQSICTNAGCTPNFRNVVANGSGAYTITMYKTSGSTGGTLTGELHDGGAGDGNIIWTGPTPIYWLGPQGTPMASSHDKVNKNNTSIFRKWSDSNADGNPDNLGWSLSPTSYVAIDPDPSKIPGSAGFTNFDVYVPSTCSRNLLIDDDYTLDGGYFFLEYFASTNFYDGSVWHGRKYRRSAYLEDGKTLTLGGDFINGGASSYKDLGGVFYAGTNSNLNVAGSFFTNFGRSNQGEVASSIFEALTGSTVLLNGTENQELRLRTNALYNLTIDKASGTVVTQGLSGATYYSQIVQNKFLMLNGGFVIRSTCPLVIQGDYEQQGGSVDFDLSPITVQGNFKVTGGSLIPTSSTTYFIPNTTAERVIQLDATNIKFNKVVFTRNAYLPTAGHNNSNNFTTSQTSQPSSPVTTVTPGIVRYSIVSAITTDPANFEVLNDVIIENNRHITLDEDLKTTTGNITIKDKGELSTSAGTQLQIRNAQTLLVEDGGTLNVIGSVSKYAKVSRKGTGNDAYSFKVNGTLKARYYLIEFTDADGVNLSSTAKTLSPGVIIIGGGGENYSAKTGVSVVGGGGIGATAKAEVTASITKVNVSNQGGGYTAAPNVTIAPPGSGTQATATAIIKGPVTGMYMNNGGEYSILPNLINFTGGGGSGASGIIKAGIKNINLTNAGAKYSSAPTIAITGGGGSGAIASTKLDAEVVGYAVTDGGSGYVTVPSIASIDIDHSATNNSANATITGVSCTVTGAKDFVGGSGYDNTTTVTIVGGIFTVQATAVPVISGGQLVGISITNPGSGYTSAPTGITISGPGTGASCTPTLSIESLTLGAGGAGYETAPAINFPAPPTATDAPTSVANAVANLSGAIKVITVDNPGQGYTSTPNISIQSPGATASANVSSGQVTSVNVNQGGAYYTSAPTVTFDSGTASAYAVVENGVVTQIVVTNGGTGYAIPPKVTLSLPTGAVQATASLTMAINEVVLNSGGLNYDTPPTVALSGGTAVGGDNASLEATMSVQSISITNPGSGYTNTSLPNITIQTPEPGIGIGVANGAIAAKATAETVGEITAINVITNGADYTSTPYIIITDTTGTGRGAAATPILAHTTVSNIPVIDGGYYTSVPTVTINGGIDGGGTNATATAVMVRPTFDEIAKASINAKGSTCSDGTHEIDVPGGTTTAKVLVTVVGGVVAGVNIKAFGTGYSGDVDISSLVNAAPCNCSGASVTALKGSRIGQINVVTPGSLYTGTPTVTITPTGGNPNQGDGAAIAYLTGAQISSIVLTPKNVYPAATFSDGIFTNGYNRDNAGGSVNGVFITFPENYSVHRNNVNAYSTEESLPASVTHDYQANPVVDTIYNVIFPQNPTRITNPFNSNNIRRTGTSSNIENHIVFKDALGTFSGEDYDAEESPNNTGDGLVIWVEPNIVRWDGGPSSSGTSWKNPNNWRPNGVPTPDKHVIIDYQLMALQYSNPAGPGAVIAPTNYLVEMNLDPVAHPITCRSLTIETLIPGLNPASSRAPILLELARPMTILESFSASAKTTIAVKNPNATMSIGGSWSNEGKFIHGGGTVEFNQPLTRTINATSGITETYSEPSTHSTTATVGEADEDANAFYNLVISDGTTELNSYIRVENDLTIKNAATRLNPSNDNNTIELWGKWQNEGTFEPKTGKVIFASNLEQTVSKGFRTIATATTVITGDKVTSITRVDDGEKYAIAPQVILEGGGGYGAKATASIDTDGKINGLTVTDQGNNYASAPTVVFVPIDKESFYNVDVYKSANHVTLLTRTEITNSLDFKANNIVSDTLRECIVAGNVTTQALLTGNGYVDGPMGRLYNTNNYYDYYIGKETSYPGPVRLDLTLDGIASSNDAGKALYIIERFNALPVDGRIIPASADVNVLLDAHYRVYQAPYPFINSSYAKDKDNNDLNFAAGKIGLPLTLDVESITTQALTGTTIGLGTIATVNLDNYRILQDPGDATSPLESTKKGLDSEMPYHTTTPSAPAWVNLGGENTVNADIGETTIINNVTSFSQLGSGTFAMGIKYSALPVDYITLKATPQGKKVLLKWTSFSEADLSHYEIEKSVDGQSFVKIGDQVALGKQGLTQSYNAIDTQPVNGFNYYRIKVYDKDGKFQHSKMVSAEVSFTAGFTIFPNPNNGDYVKISSEVSLPDEEIQLTITDISGKTVYTQTIGTGSRSNANTIELNSLNLSSGLHFINLSSTSLSTRLKLIISK</sequence>
<dbReference type="Gene3D" id="2.60.40.10">
    <property type="entry name" value="Immunoglobulins"/>
    <property type="match status" value="1"/>
</dbReference>
<protein>
    <recommendedName>
        <fullName evidence="3">Secretion system C-terminal sorting domain-containing protein</fullName>
    </recommendedName>
</protein>
<gene>
    <name evidence="4" type="ORF">M23134_02055</name>
</gene>
<accession>A1ZCM4</accession>
<evidence type="ECO:0000256" key="2">
    <source>
        <dbReference type="SAM" id="SignalP"/>
    </source>
</evidence>
<dbReference type="eggNOG" id="COG2911">
    <property type="taxonomic scope" value="Bacteria"/>
</dbReference>
<evidence type="ECO:0000313" key="5">
    <source>
        <dbReference type="Proteomes" id="UP000004095"/>
    </source>
</evidence>
<name>A1ZCM4_MICM2</name>
<dbReference type="OrthoDB" id="812447at2"/>
<dbReference type="EMBL" id="AAWS01000001">
    <property type="protein sequence ID" value="EAY32026.1"/>
    <property type="molecule type" value="Genomic_DNA"/>
</dbReference>
<dbReference type="eggNOG" id="COG1520">
    <property type="taxonomic scope" value="Bacteria"/>
</dbReference>